<dbReference type="RefSeq" id="WP_307286178.1">
    <property type="nucleotide sequence ID" value="NZ_JAUSVX010000032.1"/>
</dbReference>
<dbReference type="EMBL" id="JAUSVX010000032">
    <property type="protein sequence ID" value="MDQ0475235.1"/>
    <property type="molecule type" value="Genomic_DNA"/>
</dbReference>
<gene>
    <name evidence="1" type="ORF">QO011_008277</name>
</gene>
<dbReference type="PANTHER" id="PTHR40036:SF1">
    <property type="entry name" value="MACROCIN O-METHYLTRANSFERASE"/>
    <property type="match status" value="1"/>
</dbReference>
<dbReference type="InterPro" id="IPR008884">
    <property type="entry name" value="TylF_MeTrfase"/>
</dbReference>
<dbReference type="Gene3D" id="3.40.50.150">
    <property type="entry name" value="Vaccinia Virus protein VP39"/>
    <property type="match status" value="1"/>
</dbReference>
<evidence type="ECO:0008006" key="3">
    <source>
        <dbReference type="Google" id="ProtNLM"/>
    </source>
</evidence>
<comment type="caution">
    <text evidence="1">The sequence shown here is derived from an EMBL/GenBank/DDBJ whole genome shotgun (WGS) entry which is preliminary data.</text>
</comment>
<accession>A0ABU0JLR8</accession>
<dbReference type="Proteomes" id="UP001242480">
    <property type="component" value="Unassembled WGS sequence"/>
</dbReference>
<proteinExistence type="predicted"/>
<reference evidence="1 2" key="1">
    <citation type="submission" date="2023-07" db="EMBL/GenBank/DDBJ databases">
        <title>Genomic Encyclopedia of Type Strains, Phase IV (KMG-IV): sequencing the most valuable type-strain genomes for metagenomic binning, comparative biology and taxonomic classification.</title>
        <authorList>
            <person name="Goeker M."/>
        </authorList>
    </citation>
    <scope>NUCLEOTIDE SEQUENCE [LARGE SCALE GENOMIC DNA]</scope>
    <source>
        <strain evidence="1 2">DSM 19619</strain>
    </source>
</reference>
<sequence length="291" mass="32979">MIDLVHYYAFILDALARYPGSRVRLAPYRWTPWRSGRKPVMPVLTAAVRALPPAAAPDGILEFGVWKGSTIRHLAALLPGRQIHGFDSFEGFPKDGRPDWRLDFALDSLPRVPANVELVTGFFEDSLPAFLASRRSGFRIDLLHVDCDIYSSTSTIFRCLQPHLGAGAVIVFDELLNYHRFPENELLAFYEFLMETGLDFDWLATVGPAYPFAQFCDEHVRKVDMQWYRDAGYYQNSAVRLTRAVDRPARIDRYRTEAERLLAVRPLKQPLAAPAAGRIRQPGPTSRHSCG</sequence>
<dbReference type="InterPro" id="IPR029063">
    <property type="entry name" value="SAM-dependent_MTases_sf"/>
</dbReference>
<evidence type="ECO:0000313" key="2">
    <source>
        <dbReference type="Proteomes" id="UP001242480"/>
    </source>
</evidence>
<dbReference type="SUPFAM" id="SSF53335">
    <property type="entry name" value="S-adenosyl-L-methionine-dependent methyltransferases"/>
    <property type="match status" value="1"/>
</dbReference>
<dbReference type="PANTHER" id="PTHR40036">
    <property type="entry name" value="MACROCIN O-METHYLTRANSFERASE"/>
    <property type="match status" value="1"/>
</dbReference>
<name>A0ABU0JLR8_9HYPH</name>
<dbReference type="Pfam" id="PF13578">
    <property type="entry name" value="Methyltransf_24"/>
    <property type="match status" value="1"/>
</dbReference>
<protein>
    <recommendedName>
        <fullName evidence="3">Class I SAM-dependent methyltransferase</fullName>
    </recommendedName>
</protein>
<evidence type="ECO:0000313" key="1">
    <source>
        <dbReference type="EMBL" id="MDQ0475235.1"/>
    </source>
</evidence>
<keyword evidence="2" id="KW-1185">Reference proteome</keyword>
<organism evidence="1 2">
    <name type="scientific">Labrys wisconsinensis</name>
    <dbReference type="NCBI Taxonomy" id="425677"/>
    <lineage>
        <taxon>Bacteria</taxon>
        <taxon>Pseudomonadati</taxon>
        <taxon>Pseudomonadota</taxon>
        <taxon>Alphaproteobacteria</taxon>
        <taxon>Hyphomicrobiales</taxon>
        <taxon>Xanthobacteraceae</taxon>
        <taxon>Labrys</taxon>
    </lineage>
</organism>